<dbReference type="RefSeq" id="WP_238807476.1">
    <property type="nucleotide sequence ID" value="NZ_CAKLPY010000002.1"/>
</dbReference>
<dbReference type="PROSITE" id="PS51257">
    <property type="entry name" value="PROKAR_LIPOPROTEIN"/>
    <property type="match status" value="1"/>
</dbReference>
<accession>A0ABN8EXR0</accession>
<evidence type="ECO:0000313" key="1">
    <source>
        <dbReference type="EMBL" id="CAH0996930.1"/>
    </source>
</evidence>
<dbReference type="EMBL" id="CAKLPY010000002">
    <property type="protein sequence ID" value="CAH0996930.1"/>
    <property type="molecule type" value="Genomic_DNA"/>
</dbReference>
<dbReference type="InterPro" id="IPR015915">
    <property type="entry name" value="Kelch-typ_b-propeller"/>
</dbReference>
<dbReference type="GO" id="GO:0016853">
    <property type="term" value="F:isomerase activity"/>
    <property type="evidence" value="ECO:0007669"/>
    <property type="project" value="UniProtKB-KW"/>
</dbReference>
<reference evidence="1" key="1">
    <citation type="submission" date="2021-12" db="EMBL/GenBank/DDBJ databases">
        <authorList>
            <person name="Rodrigo-Torres L."/>
            <person name="Arahal R. D."/>
            <person name="Lucena T."/>
        </authorList>
    </citation>
    <scope>NUCLEOTIDE SEQUENCE</scope>
    <source>
        <strain evidence="1">CECT 8858</strain>
    </source>
</reference>
<proteinExistence type="predicted"/>
<dbReference type="SUPFAM" id="SSF117281">
    <property type="entry name" value="Kelch motif"/>
    <property type="match status" value="1"/>
</dbReference>
<keyword evidence="1" id="KW-0413">Isomerase</keyword>
<dbReference type="Gene3D" id="2.120.10.80">
    <property type="entry name" value="Kelch-type beta propeller"/>
    <property type="match status" value="1"/>
</dbReference>
<sequence length="374" mass="42906">MKKTATKLLVSSLIILIFACKKNELPIVDKTPAQEIPPTYTPDSPMWKKLASPINFEYSNGLLRTQSENLYTCVMARPDTLNDHLKVDNFSHIDIMGNIDANTIIAGSYIPENNYWTLQKSEGKPRYSPILIGPLAVFNRVDVLYFSLFGGGYSIDESYPTGIEFFKDRWLRSDFNQSGEIVPNTLLTSFMANNGGYFIENNEKKQLWYISKIQVYEKKKPFSGDFFDKFVMSSAKIKHKDYGFMIAESQDEKIRTKDFYQYDTDLDIWTKKADFPGEDRYEGTMFGVDDKIYYGLGQSKTEAKGFRDIWQYDPQTNQWRNFATYPGSGNIKVATAMVSGKVYIGFGYYIGSTAIKTEKYIGVSDFWQFVPSLK</sequence>
<dbReference type="Proteomes" id="UP000837932">
    <property type="component" value="Unassembled WGS sequence"/>
</dbReference>
<organism evidence="1 2">
    <name type="scientific">Emticicia aquatica</name>
    <dbReference type="NCBI Taxonomy" id="1681835"/>
    <lineage>
        <taxon>Bacteria</taxon>
        <taxon>Pseudomonadati</taxon>
        <taxon>Bacteroidota</taxon>
        <taxon>Cytophagia</taxon>
        <taxon>Cytophagales</taxon>
        <taxon>Leadbetterellaceae</taxon>
        <taxon>Emticicia</taxon>
    </lineage>
</organism>
<dbReference type="EC" id="5.1.3.24" evidence="1"/>
<keyword evidence="2" id="KW-1185">Reference proteome</keyword>
<name>A0ABN8EXR0_9BACT</name>
<protein>
    <submittedName>
        <fullName evidence="1">N-acetylneuraminate epimerase</fullName>
        <ecNumber evidence="1">5.1.3.24</ecNumber>
    </submittedName>
</protein>
<comment type="caution">
    <text evidence="1">The sequence shown here is derived from an EMBL/GenBank/DDBJ whole genome shotgun (WGS) entry which is preliminary data.</text>
</comment>
<gene>
    <name evidence="1" type="primary">nanM_2</name>
    <name evidence="1" type="ORF">EMA8858_03065</name>
</gene>
<evidence type="ECO:0000313" key="2">
    <source>
        <dbReference type="Proteomes" id="UP000837932"/>
    </source>
</evidence>